<comment type="caution">
    <text evidence="2">The sequence shown here is derived from an EMBL/GenBank/DDBJ whole genome shotgun (WGS) entry which is preliminary data.</text>
</comment>
<sequence>MRKIIISLTAASALALGACQSPQADKVEDQAEAQADAIDDQADAMPEGPAQDAMEKKADVVEEQGEEKANAMDDNGEIAPSESGVGDTQTPPKQ</sequence>
<feature type="region of interest" description="Disordered" evidence="1">
    <location>
        <begin position="20"/>
        <end position="94"/>
    </location>
</feature>
<name>A0A7W9B5D5_9SPHN</name>
<accession>A0A7W9B5D5</accession>
<evidence type="ECO:0000256" key="1">
    <source>
        <dbReference type="SAM" id="MobiDB-lite"/>
    </source>
</evidence>
<dbReference type="EMBL" id="JACIJH010000005">
    <property type="protein sequence ID" value="MBB5706570.1"/>
    <property type="molecule type" value="Genomic_DNA"/>
</dbReference>
<dbReference type="Proteomes" id="UP000537161">
    <property type="component" value="Unassembled WGS sequence"/>
</dbReference>
<evidence type="ECO:0000313" key="2">
    <source>
        <dbReference type="EMBL" id="MBB5706570.1"/>
    </source>
</evidence>
<protein>
    <submittedName>
        <fullName evidence="2">Uncharacterized protein</fullName>
    </submittedName>
</protein>
<gene>
    <name evidence="2" type="ORF">FHR21_001927</name>
</gene>
<dbReference type="AlphaFoldDB" id="A0A7W9B5D5"/>
<reference evidence="2 3" key="1">
    <citation type="submission" date="2020-08" db="EMBL/GenBank/DDBJ databases">
        <title>Genomic Encyclopedia of Type Strains, Phase IV (KMG-IV): sequencing the most valuable type-strain genomes for metagenomic binning, comparative biology and taxonomic classification.</title>
        <authorList>
            <person name="Goeker M."/>
        </authorList>
    </citation>
    <scope>NUCLEOTIDE SEQUENCE [LARGE SCALE GENOMIC DNA]</scope>
    <source>
        <strain evidence="2 3">DSM 27163</strain>
    </source>
</reference>
<evidence type="ECO:0000313" key="3">
    <source>
        <dbReference type="Proteomes" id="UP000537161"/>
    </source>
</evidence>
<dbReference type="RefSeq" id="WP_184097604.1">
    <property type="nucleotide sequence ID" value="NZ_JACIJH010000005.1"/>
</dbReference>
<organism evidence="2 3">
    <name type="scientific">Sphingopyxis panaciterrulae</name>
    <dbReference type="NCBI Taxonomy" id="462372"/>
    <lineage>
        <taxon>Bacteria</taxon>
        <taxon>Pseudomonadati</taxon>
        <taxon>Pseudomonadota</taxon>
        <taxon>Alphaproteobacteria</taxon>
        <taxon>Sphingomonadales</taxon>
        <taxon>Sphingomonadaceae</taxon>
        <taxon>Sphingopyxis</taxon>
    </lineage>
</organism>
<dbReference type="PROSITE" id="PS51257">
    <property type="entry name" value="PROKAR_LIPOPROTEIN"/>
    <property type="match status" value="1"/>
</dbReference>
<proteinExistence type="predicted"/>
<feature type="compositionally biased region" description="Basic and acidic residues" evidence="1">
    <location>
        <begin position="53"/>
        <end position="71"/>
    </location>
</feature>
<keyword evidence="3" id="KW-1185">Reference proteome</keyword>